<evidence type="ECO:0000313" key="3">
    <source>
        <dbReference type="Proteomes" id="UP000308730"/>
    </source>
</evidence>
<protein>
    <submittedName>
        <fullName evidence="2">Uncharacterized protein</fullName>
    </submittedName>
</protein>
<evidence type="ECO:0000256" key="1">
    <source>
        <dbReference type="SAM" id="MobiDB-lite"/>
    </source>
</evidence>
<dbReference type="EMBL" id="SGPM01000070">
    <property type="protein sequence ID" value="THH30722.1"/>
    <property type="molecule type" value="Genomic_DNA"/>
</dbReference>
<feature type="compositionally biased region" description="Low complexity" evidence="1">
    <location>
        <begin position="87"/>
        <end position="107"/>
    </location>
</feature>
<feature type="compositionally biased region" description="Acidic residues" evidence="1">
    <location>
        <begin position="182"/>
        <end position="202"/>
    </location>
</feature>
<proteinExistence type="predicted"/>
<feature type="region of interest" description="Disordered" evidence="1">
    <location>
        <begin position="126"/>
        <end position="155"/>
    </location>
</feature>
<sequence>MSSPPSASSDKTFEDYLSIPTKSYGSHHDWFPRHDITCGTPLSPTLNHFQYSDVSHSLFLDSSLTSSGSSLSGSSPGLSETEHDASDASSASGSDSNSESDQDQSWSHHNGYALRQISLLPQDAVEDVPYMPPSGCSVPNIPNPFSAPQGDLTDPQKTEEYAAGLRSSRQKADANIAIIFDGESDVDAEGESEIDSDDEDEYVPSPRLQSRERRTFQYAYHSSRSHSPTSPSTHMTRLQYPPTSPQDGLFRRTRPRHEQASAPISVDNMLGSSSTRWKCPHPHCHYVQRNRRMPDFKRHLQTHTRFLEPEKWICCGIPITDASLDVIASSEPTNFDGQTMVGGCWKVFSRRDALKRHLDNRNIPCKGDLNGSWMPGNSLA</sequence>
<feature type="region of interest" description="Disordered" evidence="1">
    <location>
        <begin position="181"/>
        <end position="247"/>
    </location>
</feature>
<dbReference type="Proteomes" id="UP000308730">
    <property type="component" value="Unassembled WGS sequence"/>
</dbReference>
<evidence type="ECO:0000313" key="2">
    <source>
        <dbReference type="EMBL" id="THH30722.1"/>
    </source>
</evidence>
<reference evidence="2 3" key="1">
    <citation type="submission" date="2019-02" db="EMBL/GenBank/DDBJ databases">
        <title>Genome sequencing of the rare red list fungi Antrodiella citrinella (Flaviporus citrinellus).</title>
        <authorList>
            <person name="Buettner E."/>
            <person name="Kellner H."/>
        </authorList>
    </citation>
    <scope>NUCLEOTIDE SEQUENCE [LARGE SCALE GENOMIC DNA]</scope>
    <source>
        <strain evidence="2 3">DSM 108506</strain>
    </source>
</reference>
<accession>A0A4S4MWH8</accession>
<dbReference type="OrthoDB" id="8922241at2759"/>
<gene>
    <name evidence="2" type="ORF">EUX98_g3457</name>
</gene>
<dbReference type="AlphaFoldDB" id="A0A4S4MWH8"/>
<keyword evidence="3" id="KW-1185">Reference proteome</keyword>
<organism evidence="2 3">
    <name type="scientific">Antrodiella citrinella</name>
    <dbReference type="NCBI Taxonomy" id="2447956"/>
    <lineage>
        <taxon>Eukaryota</taxon>
        <taxon>Fungi</taxon>
        <taxon>Dikarya</taxon>
        <taxon>Basidiomycota</taxon>
        <taxon>Agaricomycotina</taxon>
        <taxon>Agaricomycetes</taxon>
        <taxon>Polyporales</taxon>
        <taxon>Steccherinaceae</taxon>
        <taxon>Antrodiella</taxon>
    </lineage>
</organism>
<name>A0A4S4MWH8_9APHY</name>
<feature type="compositionally biased region" description="Low complexity" evidence="1">
    <location>
        <begin position="221"/>
        <end position="237"/>
    </location>
</feature>
<feature type="compositionally biased region" description="Low complexity" evidence="1">
    <location>
        <begin position="65"/>
        <end position="79"/>
    </location>
</feature>
<comment type="caution">
    <text evidence="2">The sequence shown here is derived from an EMBL/GenBank/DDBJ whole genome shotgun (WGS) entry which is preliminary data.</text>
</comment>
<feature type="region of interest" description="Disordered" evidence="1">
    <location>
        <begin position="65"/>
        <end position="107"/>
    </location>
</feature>